<proteinExistence type="predicted"/>
<gene>
    <name evidence="1" type="ORF">GCM10010970_39000</name>
</gene>
<comment type="caution">
    <text evidence="1">The sequence shown here is derived from an EMBL/GenBank/DDBJ whole genome shotgun (WGS) entry which is preliminary data.</text>
</comment>
<reference evidence="2" key="1">
    <citation type="journal article" date="2019" name="Int. J. Syst. Evol. Microbiol.">
        <title>The Global Catalogue of Microorganisms (GCM) 10K type strain sequencing project: providing services to taxonomists for standard genome sequencing and annotation.</title>
        <authorList>
            <consortium name="The Broad Institute Genomics Platform"/>
            <consortium name="The Broad Institute Genome Sequencing Center for Infectious Disease"/>
            <person name="Wu L."/>
            <person name="Ma J."/>
        </authorList>
    </citation>
    <scope>NUCLEOTIDE SEQUENCE [LARGE SCALE GENOMIC DNA]</scope>
    <source>
        <strain evidence="2">CGMCC 1.8859</strain>
    </source>
</reference>
<dbReference type="InterPro" id="IPR022541">
    <property type="entry name" value="YhfG"/>
</dbReference>
<keyword evidence="2" id="KW-1185">Reference proteome</keyword>
<organism evidence="1 2">
    <name type="scientific">Silvimonas iriomotensis</name>
    <dbReference type="NCBI Taxonomy" id="449662"/>
    <lineage>
        <taxon>Bacteria</taxon>
        <taxon>Pseudomonadati</taxon>
        <taxon>Pseudomonadota</taxon>
        <taxon>Betaproteobacteria</taxon>
        <taxon>Neisseriales</taxon>
        <taxon>Chitinibacteraceae</taxon>
        <taxon>Silvimonas</taxon>
    </lineage>
</organism>
<accession>A0ABQ2PEH2</accession>
<evidence type="ECO:0000313" key="1">
    <source>
        <dbReference type="EMBL" id="GGP23900.1"/>
    </source>
</evidence>
<evidence type="ECO:0008006" key="3">
    <source>
        <dbReference type="Google" id="ProtNLM"/>
    </source>
</evidence>
<dbReference type="Proteomes" id="UP000637267">
    <property type="component" value="Unassembled WGS sequence"/>
</dbReference>
<evidence type="ECO:0000313" key="2">
    <source>
        <dbReference type="Proteomes" id="UP000637267"/>
    </source>
</evidence>
<dbReference type="RefSeq" id="WP_268238366.1">
    <property type="nucleotide sequence ID" value="NZ_BMLX01000008.1"/>
</dbReference>
<name>A0ABQ2PEH2_9NEIS</name>
<protein>
    <recommendedName>
        <fullName evidence="3">DUF2559 domain-containing protein</fullName>
    </recommendedName>
</protein>
<dbReference type="EMBL" id="BMLX01000008">
    <property type="protein sequence ID" value="GGP23900.1"/>
    <property type="molecule type" value="Genomic_DNA"/>
</dbReference>
<sequence>MASQKVKTEYVMKTRLANYNASLRLEGYAPSSARIMTVTELEQTKATLIAKYTHKSK</sequence>
<dbReference type="Pfam" id="PF10832">
    <property type="entry name" value="YhfG"/>
    <property type="match status" value="1"/>
</dbReference>